<dbReference type="EMBL" id="JAHQIW010000787">
    <property type="protein sequence ID" value="KAJ1350023.1"/>
    <property type="molecule type" value="Genomic_DNA"/>
</dbReference>
<protein>
    <submittedName>
        <fullName evidence="1">Uncharacterized protein</fullName>
    </submittedName>
</protein>
<feature type="non-terminal residue" evidence="1">
    <location>
        <position position="85"/>
    </location>
</feature>
<organism evidence="1 2">
    <name type="scientific">Parelaphostrongylus tenuis</name>
    <name type="common">Meningeal worm</name>
    <dbReference type="NCBI Taxonomy" id="148309"/>
    <lineage>
        <taxon>Eukaryota</taxon>
        <taxon>Metazoa</taxon>
        <taxon>Ecdysozoa</taxon>
        <taxon>Nematoda</taxon>
        <taxon>Chromadorea</taxon>
        <taxon>Rhabditida</taxon>
        <taxon>Rhabditina</taxon>
        <taxon>Rhabditomorpha</taxon>
        <taxon>Strongyloidea</taxon>
        <taxon>Metastrongylidae</taxon>
        <taxon>Parelaphostrongylus</taxon>
    </lineage>
</organism>
<dbReference type="AlphaFoldDB" id="A0AAD5QFD6"/>
<reference evidence="1" key="1">
    <citation type="submission" date="2021-06" db="EMBL/GenBank/DDBJ databases">
        <title>Parelaphostrongylus tenuis whole genome reference sequence.</title>
        <authorList>
            <person name="Garwood T.J."/>
            <person name="Larsen P.A."/>
            <person name="Fountain-Jones N.M."/>
            <person name="Garbe J.R."/>
            <person name="Macchietto M.G."/>
            <person name="Kania S.A."/>
            <person name="Gerhold R.W."/>
            <person name="Richards J.E."/>
            <person name="Wolf T.M."/>
        </authorList>
    </citation>
    <scope>NUCLEOTIDE SEQUENCE</scope>
    <source>
        <strain evidence="1">MNPRO001-30</strain>
        <tissue evidence="1">Meninges</tissue>
    </source>
</reference>
<proteinExistence type="predicted"/>
<evidence type="ECO:0000313" key="2">
    <source>
        <dbReference type="Proteomes" id="UP001196413"/>
    </source>
</evidence>
<sequence length="85" mass="9945">MVHGAAHLTIYGFVDLIQSFSTERTIYFKFITKAVTFQEYDVLSNNTHTTWVREYYTKQASDRINRLSTSKLMLFGNIYNVIVPE</sequence>
<keyword evidence="2" id="KW-1185">Reference proteome</keyword>
<dbReference type="Proteomes" id="UP001196413">
    <property type="component" value="Unassembled WGS sequence"/>
</dbReference>
<name>A0AAD5QFD6_PARTN</name>
<accession>A0AAD5QFD6</accession>
<evidence type="ECO:0000313" key="1">
    <source>
        <dbReference type="EMBL" id="KAJ1350023.1"/>
    </source>
</evidence>
<gene>
    <name evidence="1" type="ORF">KIN20_005723</name>
</gene>
<comment type="caution">
    <text evidence="1">The sequence shown here is derived from an EMBL/GenBank/DDBJ whole genome shotgun (WGS) entry which is preliminary data.</text>
</comment>